<gene>
    <name evidence="5" type="ORF">EH244_01160</name>
</gene>
<dbReference type="PROSITE" id="PS00455">
    <property type="entry name" value="AMP_BINDING"/>
    <property type="match status" value="1"/>
</dbReference>
<proteinExistence type="inferred from homology"/>
<dbReference type="PANTHER" id="PTHR43201:SF5">
    <property type="entry name" value="MEDIUM-CHAIN ACYL-COA LIGASE ACSF2, MITOCHONDRIAL"/>
    <property type="match status" value="1"/>
</dbReference>
<name>A0A3P3F1I0_9BURK</name>
<feature type="domain" description="AMP-dependent synthetase/ligase" evidence="3">
    <location>
        <begin position="13"/>
        <end position="369"/>
    </location>
</feature>
<dbReference type="AlphaFoldDB" id="A0A3P3F1I0"/>
<comment type="similarity">
    <text evidence="1">Belongs to the ATP-dependent AMP-binding enzyme family.</text>
</comment>
<accession>A0A3P3F1I0</accession>
<dbReference type="InterPro" id="IPR020845">
    <property type="entry name" value="AMP-binding_CS"/>
</dbReference>
<feature type="domain" description="AMP-binding enzyme C-terminal" evidence="4">
    <location>
        <begin position="420"/>
        <end position="495"/>
    </location>
</feature>
<organism evidence="5 6">
    <name type="scientific">Variovorax beijingensis</name>
    <dbReference type="NCBI Taxonomy" id="2496117"/>
    <lineage>
        <taxon>Bacteria</taxon>
        <taxon>Pseudomonadati</taxon>
        <taxon>Pseudomonadota</taxon>
        <taxon>Betaproteobacteria</taxon>
        <taxon>Burkholderiales</taxon>
        <taxon>Comamonadaceae</taxon>
        <taxon>Variovorax</taxon>
    </lineage>
</organism>
<dbReference type="InterPro" id="IPR045851">
    <property type="entry name" value="AMP-bd_C_sf"/>
</dbReference>
<dbReference type="EMBL" id="RQXU01000001">
    <property type="protein sequence ID" value="RRH92455.1"/>
    <property type="molecule type" value="Genomic_DNA"/>
</dbReference>
<dbReference type="SUPFAM" id="SSF56801">
    <property type="entry name" value="Acetyl-CoA synthetase-like"/>
    <property type="match status" value="1"/>
</dbReference>
<dbReference type="InterPro" id="IPR000873">
    <property type="entry name" value="AMP-dep_synth/lig_dom"/>
</dbReference>
<evidence type="ECO:0000256" key="2">
    <source>
        <dbReference type="ARBA" id="ARBA00022598"/>
    </source>
</evidence>
<dbReference type="Gene3D" id="3.30.300.30">
    <property type="match status" value="1"/>
</dbReference>
<keyword evidence="2 5" id="KW-0436">Ligase</keyword>
<dbReference type="Pfam" id="PF13193">
    <property type="entry name" value="AMP-binding_C"/>
    <property type="match status" value="1"/>
</dbReference>
<reference evidence="5 6" key="1">
    <citation type="submission" date="2018-11" db="EMBL/GenBank/DDBJ databases">
        <title>The genome of Variovorax sp T529.</title>
        <authorList>
            <person name="Gao J."/>
        </authorList>
    </citation>
    <scope>NUCLEOTIDE SEQUENCE [LARGE SCALE GENOMIC DNA]</scope>
    <source>
        <strain evidence="5 6">T529</strain>
    </source>
</reference>
<dbReference type="Pfam" id="PF00501">
    <property type="entry name" value="AMP-binding"/>
    <property type="match status" value="1"/>
</dbReference>
<evidence type="ECO:0000259" key="4">
    <source>
        <dbReference type="Pfam" id="PF13193"/>
    </source>
</evidence>
<evidence type="ECO:0000256" key="1">
    <source>
        <dbReference type="ARBA" id="ARBA00006432"/>
    </source>
</evidence>
<comment type="caution">
    <text evidence="5">The sequence shown here is derived from an EMBL/GenBank/DDBJ whole genome shotgun (WGS) entry which is preliminary data.</text>
</comment>
<dbReference type="GO" id="GO:0031956">
    <property type="term" value="F:medium-chain fatty acid-CoA ligase activity"/>
    <property type="evidence" value="ECO:0007669"/>
    <property type="project" value="TreeGrafter"/>
</dbReference>
<dbReference type="InterPro" id="IPR042099">
    <property type="entry name" value="ANL_N_sf"/>
</dbReference>
<dbReference type="PANTHER" id="PTHR43201">
    <property type="entry name" value="ACYL-COA SYNTHETASE"/>
    <property type="match status" value="1"/>
</dbReference>
<dbReference type="RefSeq" id="WP_124956149.1">
    <property type="nucleotide sequence ID" value="NZ_RQXU01000001.1"/>
</dbReference>
<dbReference type="GO" id="GO:0006631">
    <property type="term" value="P:fatty acid metabolic process"/>
    <property type="evidence" value="ECO:0007669"/>
    <property type="project" value="TreeGrafter"/>
</dbReference>
<dbReference type="Proteomes" id="UP000271590">
    <property type="component" value="Unassembled WGS sequence"/>
</dbReference>
<dbReference type="InterPro" id="IPR025110">
    <property type="entry name" value="AMP-bd_C"/>
</dbReference>
<dbReference type="Gene3D" id="3.40.50.12780">
    <property type="entry name" value="N-terminal domain of ligase-like"/>
    <property type="match status" value="1"/>
</dbReference>
<evidence type="ECO:0000313" key="6">
    <source>
        <dbReference type="Proteomes" id="UP000271590"/>
    </source>
</evidence>
<evidence type="ECO:0000259" key="3">
    <source>
        <dbReference type="Pfam" id="PF00501"/>
    </source>
</evidence>
<sequence>MNVAATVHELIELQAAAQPQAVYALSTEGGRSSIGFGELARGCRTVAAVLHAHGARPGDTVSVVMPNGLQTLRVLLGAMHGGLCVNPVNLLSQPEQMRYVLAHSDCRVVCVAPEWEARVRAMLDGIGRPVEVLVAGPDADALPGEAQAALLHEAAPPAAGDVALLMYTSGTTGMPKGVMLTQGNLAANAHAISAEHALQPADRVLAVLPLYHINAFAVTMLAPLAHGGSLAMPPKFSAGRFWEQASDTGCSWINVVPTMISYLLEGDEPPPAQTAAIRFCRSASAALPPEHHRAFEQKFGIGIVETMGLTETAAPSFSNPLDPALRKLGSVGRASGCEARVIDAALAEVPDGTTGELAIRGPHVMRGYYKNDEATRASFTPDGWLRTGDLGHRDADGFFFVTGRIKELIIKGGENIAPREIDEALLRHPAVLEAAAVGVPDRHYGQEIGVCIVLREGCACTEDELRAFSAEVLGRYKAPGHYRFVTDLPRGPSGKVQRLKLLPLFAA</sequence>
<evidence type="ECO:0000313" key="5">
    <source>
        <dbReference type="EMBL" id="RRH92455.1"/>
    </source>
</evidence>
<protein>
    <submittedName>
        <fullName evidence="5">Long-chain fatty acid--CoA ligase</fullName>
    </submittedName>
</protein>